<dbReference type="Pfam" id="PF12741">
    <property type="entry name" value="SusD-like"/>
    <property type="match status" value="1"/>
</dbReference>
<feature type="chain" id="PRO_5041960983" evidence="1">
    <location>
        <begin position="19"/>
        <end position="528"/>
    </location>
</feature>
<feature type="signal peptide" evidence="1">
    <location>
        <begin position="1"/>
        <end position="18"/>
    </location>
</feature>
<reference evidence="2" key="1">
    <citation type="submission" date="2023-02" db="EMBL/GenBank/DDBJ databases">
        <title>Genome of Flavobacteriaceae gen. nov. sp. strain F89.</title>
        <authorList>
            <person name="Wang Y."/>
        </authorList>
    </citation>
    <scope>NUCLEOTIDE SEQUENCE</scope>
    <source>
        <strain evidence="2">F89</strain>
    </source>
</reference>
<name>A0AAE3ERY6_9FLAO</name>
<evidence type="ECO:0000256" key="1">
    <source>
        <dbReference type="SAM" id="SignalP"/>
    </source>
</evidence>
<sequence length="528" mass="58711">MKKFIYLFSLVLVFGACTDDFVETNTNPYQISDISLEQDFNNLGAFYPAMLSQIFGNQIDHNLTNVSYSQHLATPTPFVGGVNNTTYYITWNGYWGREYSNVMAPAKQVIGIAEEGGYDVFVAWAKLIRILSMSRVTLYQGPVIYTHYGETGEVLYDSEETLYNAFFTDLDEIIGVFSANMDYVGLNNFDASYGGSVPAWAKFANSLRLRLAMRLSKVDPALAKAQGEKAMADPVGLIETNGENFNISLYGVKFHPAQIDYEWGDTRMSATMESILIGYKDPRIEKYFDPVSDMSLVADHPDWPYKGIRNGAQLVAKDDRLGFSNIDISFNDPAKVTKRKVMSADEVYFLKAEAALRNWTGSGGPSAAQAHYEAGVRASFELWGAGGVDAYLADNTSLPIDYTDPKADAPINDFVNQITNPVAWDETADNETKLEKIITQKWIACYTNEMESWMDNRRTGYPKLPPVYVNASNSDWGIIPQGDILRRMPFVNAEREGNAAGVADATAKLGGPDEIGTRLWWDTGGPNF</sequence>
<gene>
    <name evidence="2" type="ORF">K8352_00955</name>
</gene>
<dbReference type="Proteomes" id="UP001200642">
    <property type="component" value="Unassembled WGS sequence"/>
</dbReference>
<comment type="caution">
    <text evidence="2">The sequence shown here is derived from an EMBL/GenBank/DDBJ whole genome shotgun (WGS) entry which is preliminary data.</text>
</comment>
<dbReference type="RefSeq" id="WP_317900457.1">
    <property type="nucleotide sequence ID" value="NZ_JAIRBC010000001.1"/>
</dbReference>
<dbReference type="PROSITE" id="PS51257">
    <property type="entry name" value="PROKAR_LIPOPROTEIN"/>
    <property type="match status" value="1"/>
</dbReference>
<dbReference type="SUPFAM" id="SSF48452">
    <property type="entry name" value="TPR-like"/>
    <property type="match status" value="1"/>
</dbReference>
<keyword evidence="1" id="KW-0732">Signal</keyword>
<dbReference type="Gene3D" id="1.25.40.390">
    <property type="match status" value="1"/>
</dbReference>
<dbReference type="AlphaFoldDB" id="A0AAE3ERY6"/>
<keyword evidence="2" id="KW-0449">Lipoprotein</keyword>
<dbReference type="EMBL" id="JAIRBC010000001">
    <property type="protein sequence ID" value="MCG2459310.1"/>
    <property type="molecule type" value="Genomic_DNA"/>
</dbReference>
<proteinExistence type="predicted"/>
<accession>A0AAE3ERY6</accession>
<evidence type="ECO:0000313" key="2">
    <source>
        <dbReference type="EMBL" id="MCG2459310.1"/>
    </source>
</evidence>
<organism evidence="2 3">
    <name type="scientific">Cerina litoralis</name>
    <dbReference type="NCBI Taxonomy" id="2874477"/>
    <lineage>
        <taxon>Bacteria</taxon>
        <taxon>Pseudomonadati</taxon>
        <taxon>Bacteroidota</taxon>
        <taxon>Flavobacteriia</taxon>
        <taxon>Flavobacteriales</taxon>
        <taxon>Flavobacteriaceae</taxon>
        <taxon>Cerina</taxon>
    </lineage>
</organism>
<keyword evidence="3" id="KW-1185">Reference proteome</keyword>
<dbReference type="InterPro" id="IPR011990">
    <property type="entry name" value="TPR-like_helical_dom_sf"/>
</dbReference>
<evidence type="ECO:0000313" key="3">
    <source>
        <dbReference type="Proteomes" id="UP001200642"/>
    </source>
</evidence>
<protein>
    <submittedName>
        <fullName evidence="2">SusD/RagB family nutrient-binding outer membrane lipoprotein</fullName>
    </submittedName>
</protein>
<dbReference type="InterPro" id="IPR024302">
    <property type="entry name" value="SusD-like"/>
</dbReference>